<dbReference type="Proteomes" id="UP000218676">
    <property type="component" value="Chromosome 1"/>
</dbReference>
<name>A0A1V1VAZ9_PHODP</name>
<evidence type="ECO:0000313" key="6">
    <source>
        <dbReference type="Proteomes" id="UP000218676"/>
    </source>
</evidence>
<accession>A0A1V1VAZ9</accession>
<evidence type="ECO:0000256" key="2">
    <source>
        <dbReference type="SAM" id="SignalP"/>
    </source>
</evidence>
<evidence type="ECO:0000256" key="1">
    <source>
        <dbReference type="SAM" id="MobiDB-lite"/>
    </source>
</evidence>
<keyword evidence="2" id="KW-0732">Signal</keyword>
<reference evidence="5 7" key="3">
    <citation type="submission" date="2020-09" db="EMBL/GenBank/DDBJ databases">
        <title>Complete, closed and curated genome sequences of Photobacterium damselae subsp. piscicida isolates from Australia indicate localised evolution and additional plasmid-borne pathogenicity mechanisms.</title>
        <authorList>
            <person name="Baseggio L."/>
            <person name="Silayeva O."/>
            <person name="Buller N."/>
            <person name="Landos M."/>
            <person name="Engelstaedter J."/>
            <person name="Barnes A.C."/>
        </authorList>
    </citation>
    <scope>NUCLEOTIDE SEQUENCE [LARGE SCALE GENOMIC DNA]</scope>
    <source>
        <strain evidence="5 7">AS-16-0540-1</strain>
    </source>
</reference>
<feature type="domain" description="SH3b" evidence="3">
    <location>
        <begin position="16"/>
        <end position="86"/>
    </location>
</feature>
<evidence type="ECO:0000313" key="5">
    <source>
        <dbReference type="EMBL" id="QOD55432.1"/>
    </source>
</evidence>
<evidence type="ECO:0000313" key="7">
    <source>
        <dbReference type="Proteomes" id="UP000516656"/>
    </source>
</evidence>
<dbReference type="RefSeq" id="WP_086958010.1">
    <property type="nucleotide sequence ID" value="NZ_AP018045.1"/>
</dbReference>
<feature type="chain" id="PRO_5041531059" evidence="2">
    <location>
        <begin position="24"/>
        <end position="209"/>
    </location>
</feature>
<dbReference type="AlphaFoldDB" id="A0A1V1VAZ9"/>
<reference evidence="6" key="2">
    <citation type="submission" date="2017-05" db="EMBL/GenBank/DDBJ databases">
        <title>Whole genome sequence of fish pathogenic bacteria, Photobacterium damselae subsp. piscicida, strain 91-197, isolated from hybrid striped bass (Morone sp.) in USA.</title>
        <authorList>
            <person name="Teru Y."/>
            <person name="Hikima J."/>
            <person name="Kono T."/>
            <person name="Sakai M."/>
            <person name="Takano T."/>
            <person name="Hawke J.P."/>
            <person name="Takeyama H."/>
            <person name="Aoki T."/>
        </authorList>
    </citation>
    <scope>NUCLEOTIDE SEQUENCE [LARGE SCALE GENOMIC DNA]</scope>
    <source>
        <strain evidence="6">91-197</strain>
    </source>
</reference>
<feature type="signal peptide" evidence="2">
    <location>
        <begin position="1"/>
        <end position="23"/>
    </location>
</feature>
<dbReference type="EMBL" id="CP061854">
    <property type="protein sequence ID" value="QOD55432.1"/>
    <property type="molecule type" value="Genomic_DNA"/>
</dbReference>
<organism evidence="4 6">
    <name type="scientific">Photobacterium damsela subsp. piscicida</name>
    <name type="common">Pasteurella piscicida</name>
    <dbReference type="NCBI Taxonomy" id="38294"/>
    <lineage>
        <taxon>Bacteria</taxon>
        <taxon>Pseudomonadati</taxon>
        <taxon>Pseudomonadota</taxon>
        <taxon>Gammaproteobacteria</taxon>
        <taxon>Vibrionales</taxon>
        <taxon>Vibrionaceae</taxon>
        <taxon>Photobacterium</taxon>
    </lineage>
</organism>
<proteinExistence type="predicted"/>
<feature type="region of interest" description="Disordered" evidence="1">
    <location>
        <begin position="188"/>
        <end position="209"/>
    </location>
</feature>
<evidence type="ECO:0000313" key="4">
    <source>
        <dbReference type="EMBL" id="BAX52810.1"/>
    </source>
</evidence>
<sequence length="209" mass="22772">MKKGVVFTLAGAAALVASSLVWAANNNDVGNITIYSQPNAQSKVIEKINGDAPLMTIFIDKDWSKVGDPSNGQTGWVKNSDMQNATKSVAAKSNQTTKTTKTDDGVQTVTKGIVQTQYGPMHYEITQFQGKSAPNNKEAKAFFNKMQKMQIDMNNAFANSWGDMDSMQANMMKMMGEQQHIMMQMDQPTKTAVKTGQPKAVSSATSETK</sequence>
<protein>
    <submittedName>
        <fullName evidence="5">SH3 domain-containing protein</fullName>
    </submittedName>
</protein>
<gene>
    <name evidence="5" type="ORF">IC627_08590</name>
    <name evidence="4" type="ORF">PDPUS_1_01436</name>
</gene>
<reference evidence="4" key="1">
    <citation type="journal article" date="2017" name="Genome Announc.">
        <title>Whole-Genome Sequence of Photobacterium damselae subsp. piscicida Strain 91-197, Isolated from Hybrid Striped Bass (Morone sp.) in the United States.</title>
        <authorList>
            <person name="Teru Y."/>
            <person name="Hikima J."/>
            <person name="Kono T."/>
            <person name="Sakai M."/>
            <person name="Takano T."/>
            <person name="Hawke J.P."/>
            <person name="Takeyama H."/>
            <person name="Aoki T."/>
        </authorList>
    </citation>
    <scope>NUCLEOTIDE SEQUENCE</scope>
    <source>
        <strain evidence="4">91-197</strain>
    </source>
</reference>
<evidence type="ECO:0000259" key="3">
    <source>
        <dbReference type="PROSITE" id="PS51781"/>
    </source>
</evidence>
<dbReference type="EMBL" id="AP018045">
    <property type="protein sequence ID" value="BAX52810.1"/>
    <property type="molecule type" value="Genomic_DNA"/>
</dbReference>
<dbReference type="Gene3D" id="2.30.30.40">
    <property type="entry name" value="SH3 Domains"/>
    <property type="match status" value="1"/>
</dbReference>
<dbReference type="Proteomes" id="UP000516656">
    <property type="component" value="Chromosome 1"/>
</dbReference>
<dbReference type="InterPro" id="IPR003646">
    <property type="entry name" value="SH3-like_bac-type"/>
</dbReference>
<dbReference type="PROSITE" id="PS51781">
    <property type="entry name" value="SH3B"/>
    <property type="match status" value="1"/>
</dbReference>